<sequence>MNRRDETARDTLSFGAIQGSPPETNRSYVTVGLEDGPTTDSSTPGPTDAPKERY</sequence>
<dbReference type="RefSeq" id="WP_160065950.1">
    <property type="nucleotide sequence ID" value="NZ_WUYX01000042.1"/>
</dbReference>
<gene>
    <name evidence="2" type="ORF">GS429_13785</name>
</gene>
<organism evidence="2 3">
    <name type="scientific">Natronorubrum halalkaliphilum</name>
    <dbReference type="NCBI Taxonomy" id="2691917"/>
    <lineage>
        <taxon>Archaea</taxon>
        <taxon>Methanobacteriati</taxon>
        <taxon>Methanobacteriota</taxon>
        <taxon>Stenosarchaea group</taxon>
        <taxon>Halobacteria</taxon>
        <taxon>Halobacteriales</taxon>
        <taxon>Natrialbaceae</taxon>
        <taxon>Natronorubrum</taxon>
    </lineage>
</organism>
<reference evidence="2 3" key="1">
    <citation type="submission" date="2020-01" db="EMBL/GenBank/DDBJ databases">
        <title>Natronorubrum sp. JWXQ-INN 674 isolated from Inner Mongolia Autonomous Region of China.</title>
        <authorList>
            <person name="Xue Q."/>
        </authorList>
    </citation>
    <scope>NUCLEOTIDE SEQUENCE [LARGE SCALE GENOMIC DNA]</scope>
    <source>
        <strain evidence="2 3">JWXQ-INN-674</strain>
    </source>
</reference>
<protein>
    <submittedName>
        <fullName evidence="2">Uncharacterized protein</fullName>
    </submittedName>
</protein>
<evidence type="ECO:0000313" key="2">
    <source>
        <dbReference type="EMBL" id="MXV63119.1"/>
    </source>
</evidence>
<dbReference type="AlphaFoldDB" id="A0A6B0VRJ4"/>
<feature type="region of interest" description="Disordered" evidence="1">
    <location>
        <begin position="1"/>
        <end position="54"/>
    </location>
</feature>
<feature type="compositionally biased region" description="Low complexity" evidence="1">
    <location>
        <begin position="35"/>
        <end position="48"/>
    </location>
</feature>
<proteinExistence type="predicted"/>
<dbReference type="Proteomes" id="UP000434101">
    <property type="component" value="Unassembled WGS sequence"/>
</dbReference>
<name>A0A6B0VRJ4_9EURY</name>
<evidence type="ECO:0000313" key="3">
    <source>
        <dbReference type="Proteomes" id="UP000434101"/>
    </source>
</evidence>
<comment type="caution">
    <text evidence="2">The sequence shown here is derived from an EMBL/GenBank/DDBJ whole genome shotgun (WGS) entry which is preliminary data.</text>
</comment>
<evidence type="ECO:0000256" key="1">
    <source>
        <dbReference type="SAM" id="MobiDB-lite"/>
    </source>
</evidence>
<keyword evidence="3" id="KW-1185">Reference proteome</keyword>
<dbReference type="EMBL" id="WUYX01000042">
    <property type="protein sequence ID" value="MXV63119.1"/>
    <property type="molecule type" value="Genomic_DNA"/>
</dbReference>
<accession>A0A6B0VRJ4</accession>